<feature type="compositionally biased region" description="Low complexity" evidence="4">
    <location>
        <begin position="830"/>
        <end position="840"/>
    </location>
</feature>
<evidence type="ECO:0000313" key="6">
    <source>
        <dbReference type="EMBL" id="KAI3426062.1"/>
    </source>
</evidence>
<evidence type="ECO:0000313" key="7">
    <source>
        <dbReference type="Proteomes" id="UP001055712"/>
    </source>
</evidence>
<dbReference type="PANTHER" id="PTHR10352">
    <property type="entry name" value="EUKARYOTIC TRANSLATION INITIATION FACTOR 3 SUBUNIT G"/>
    <property type="match status" value="1"/>
</dbReference>
<feature type="compositionally biased region" description="Low complexity" evidence="4">
    <location>
        <begin position="439"/>
        <end position="449"/>
    </location>
</feature>
<dbReference type="PROSITE" id="PS50102">
    <property type="entry name" value="RRM"/>
    <property type="match status" value="1"/>
</dbReference>
<name>A0A9D4YU87_CHLVU</name>
<dbReference type="AlphaFoldDB" id="A0A9D4YU87"/>
<dbReference type="OrthoDB" id="514783at2759"/>
<evidence type="ECO:0000256" key="4">
    <source>
        <dbReference type="SAM" id="MobiDB-lite"/>
    </source>
</evidence>
<dbReference type="Gene3D" id="3.30.70.330">
    <property type="match status" value="1"/>
</dbReference>
<evidence type="ECO:0000256" key="1">
    <source>
        <dbReference type="ARBA" id="ARBA00022884"/>
    </source>
</evidence>
<dbReference type="GO" id="GO:0003723">
    <property type="term" value="F:RNA binding"/>
    <property type="evidence" value="ECO:0007669"/>
    <property type="project" value="UniProtKB-UniRule"/>
</dbReference>
<protein>
    <recommendedName>
        <fullName evidence="5">RRM domain-containing protein</fullName>
    </recommendedName>
</protein>
<dbReference type="EMBL" id="SIDB01000011">
    <property type="protein sequence ID" value="KAI3426062.1"/>
    <property type="molecule type" value="Genomic_DNA"/>
</dbReference>
<evidence type="ECO:0000256" key="3">
    <source>
        <dbReference type="SAM" id="Coils"/>
    </source>
</evidence>
<feature type="compositionally biased region" description="Low complexity" evidence="4">
    <location>
        <begin position="798"/>
        <end position="816"/>
    </location>
</feature>
<feature type="compositionally biased region" description="Basic and acidic residues" evidence="4">
    <location>
        <begin position="14"/>
        <end position="35"/>
    </location>
</feature>
<dbReference type="SMART" id="SM00360">
    <property type="entry name" value="RRM"/>
    <property type="match status" value="1"/>
</dbReference>
<feature type="region of interest" description="Disordered" evidence="4">
    <location>
        <begin position="1"/>
        <end position="35"/>
    </location>
</feature>
<keyword evidence="1 2" id="KW-0694">RNA-binding</keyword>
<comment type="caution">
    <text evidence="6">The sequence shown here is derived from an EMBL/GenBank/DDBJ whole genome shotgun (WGS) entry which is preliminary data.</text>
</comment>
<evidence type="ECO:0000259" key="5">
    <source>
        <dbReference type="PROSITE" id="PS50102"/>
    </source>
</evidence>
<feature type="compositionally biased region" description="Polar residues" evidence="4">
    <location>
        <begin position="77"/>
        <end position="91"/>
    </location>
</feature>
<reference evidence="6" key="1">
    <citation type="journal article" date="2019" name="Plant J.">
        <title>Chlorella vulgaris genome assembly and annotation reveals the molecular basis for metabolic acclimation to high light conditions.</title>
        <authorList>
            <person name="Cecchin M."/>
            <person name="Marcolungo L."/>
            <person name="Rossato M."/>
            <person name="Girolomoni L."/>
            <person name="Cosentino E."/>
            <person name="Cuine S."/>
            <person name="Li-Beisson Y."/>
            <person name="Delledonne M."/>
            <person name="Ballottari M."/>
        </authorList>
    </citation>
    <scope>NUCLEOTIDE SEQUENCE</scope>
    <source>
        <strain evidence="6">211/11P</strain>
    </source>
</reference>
<feature type="compositionally biased region" description="Low complexity" evidence="4">
    <location>
        <begin position="602"/>
        <end position="623"/>
    </location>
</feature>
<keyword evidence="7" id="KW-1185">Reference proteome</keyword>
<dbReference type="InterPro" id="IPR000504">
    <property type="entry name" value="RRM_dom"/>
</dbReference>
<feature type="region of interest" description="Disordered" evidence="4">
    <location>
        <begin position="595"/>
        <end position="628"/>
    </location>
</feature>
<sequence>MRASASSPSPTSADRAEGDSTAKTPRLDAACDDHAAPAARSALEGIATAAAVAASNRGGELGSPAHMNALEHAAAHTKSSPFLGENTQQGSCAHACEASHPEEEQAEAVAALVAAAVGKHSAVLPRTAPAAEHAAETAVALDDAAVRTKAAAAMEAVPEAVEPSTEAAPQALKAAAAAAAVPEAAEAEAAARKAEALTPEASPLSDEEATREQQQGSKAQPQQGDGQNQDSKPHGSNLPSLVGDKLQPACATSGLEEMGKRQRGGRGGRVAARAEEEELPPGMVPLDVFIGGLPPTAQEIDVWLAVVPAGEVLGVKLIRRKRDRGDCRGYGFVRMARKEEAEVACQTVKECCGVPVALSLAGGTPLPELLAAAAAAAAATPLKLPQADDSSVAQLLQAVRRQPDRQAVVTSALASVLNVPSRPRLAFPSVRRSPPPTPAATSSDKAAPTGKAPVANPQQRKAAAGAGRVGGEGSVAAEAAEGQPSFAAGRPAVMALLAEFSARGREATPLEVVNRYAFCKSLKLDTQDVGQPDASSGSRTVAVRLLDGSGTQSFPTCTGQGKTRQICRQFASAALLEHILAVVPAEELLTLKRGRPLPRENQQQGQPQQRQGPGPEVGRNQGQYNGGNGRYTPVDLCVTFDAGGFPGGGIGARQQQQYVDPMMSALPSFDGGQMASYAGNSMRPMQRQPVQEPMQAGQLQALQYSMQAAAAGPSAGAFGGAPAGAVGLAPMPSQQALGYGGTSPGHLPMVNASAMAGLVSGGVGAGGIAYQQRGTGVGGFAGQVPQLLQQAQPQFHVPQSQWQAQSQSQAPMQLSAHGQAGTYQPYSPVQQQQLQQQTGPSAGGSGTYGAYTGQGWATAAVPVGPAYAPPPREALLQSAVPPNYAAGSYASGSGGYAPQQLQQQQQVQQQQQLLLLQQQVQQQQHQLAQAQAQAQQQYAAQHQYPVPGIGSAPAVGVLYTTYPPGYHPSMDQ</sequence>
<dbReference type="Pfam" id="PF00076">
    <property type="entry name" value="RRM_1"/>
    <property type="match status" value="1"/>
</dbReference>
<feature type="region of interest" description="Disordered" evidence="4">
    <location>
        <begin position="57"/>
        <end position="102"/>
    </location>
</feature>
<dbReference type="InterPro" id="IPR012677">
    <property type="entry name" value="Nucleotide-bd_a/b_plait_sf"/>
</dbReference>
<gene>
    <name evidence="6" type="ORF">D9Q98_008030</name>
</gene>
<feature type="coiled-coil region" evidence="3">
    <location>
        <begin position="913"/>
        <end position="940"/>
    </location>
</feature>
<reference evidence="6" key="2">
    <citation type="submission" date="2020-11" db="EMBL/GenBank/DDBJ databases">
        <authorList>
            <person name="Cecchin M."/>
            <person name="Marcolungo L."/>
            <person name="Rossato M."/>
            <person name="Girolomoni L."/>
            <person name="Cosentino E."/>
            <person name="Cuine S."/>
            <person name="Li-Beisson Y."/>
            <person name="Delledonne M."/>
            <person name="Ballottari M."/>
        </authorList>
    </citation>
    <scope>NUCLEOTIDE SEQUENCE</scope>
    <source>
        <strain evidence="6">211/11P</strain>
        <tissue evidence="6">Whole cell</tissue>
    </source>
</reference>
<feature type="compositionally biased region" description="Low complexity" evidence="4">
    <location>
        <begin position="213"/>
        <end position="223"/>
    </location>
</feature>
<dbReference type="CDD" id="cd00590">
    <property type="entry name" value="RRM_SF"/>
    <property type="match status" value="1"/>
</dbReference>
<feature type="region of interest" description="Disordered" evidence="4">
    <location>
        <begin position="190"/>
        <end position="276"/>
    </location>
</feature>
<dbReference type="Proteomes" id="UP001055712">
    <property type="component" value="Unassembled WGS sequence"/>
</dbReference>
<feature type="region of interest" description="Disordered" evidence="4">
    <location>
        <begin position="798"/>
        <end position="846"/>
    </location>
</feature>
<organism evidence="6 7">
    <name type="scientific">Chlorella vulgaris</name>
    <name type="common">Green alga</name>
    <dbReference type="NCBI Taxonomy" id="3077"/>
    <lineage>
        <taxon>Eukaryota</taxon>
        <taxon>Viridiplantae</taxon>
        <taxon>Chlorophyta</taxon>
        <taxon>core chlorophytes</taxon>
        <taxon>Trebouxiophyceae</taxon>
        <taxon>Chlorellales</taxon>
        <taxon>Chlorellaceae</taxon>
        <taxon>Chlorella clade</taxon>
        <taxon>Chlorella</taxon>
    </lineage>
</organism>
<evidence type="ECO:0000256" key="2">
    <source>
        <dbReference type="PROSITE-ProRule" id="PRU00176"/>
    </source>
</evidence>
<dbReference type="InterPro" id="IPR035979">
    <property type="entry name" value="RBD_domain_sf"/>
</dbReference>
<keyword evidence="3" id="KW-0175">Coiled coil</keyword>
<feature type="compositionally biased region" description="Low complexity" evidence="4">
    <location>
        <begin position="1"/>
        <end position="13"/>
    </location>
</feature>
<feature type="domain" description="RRM" evidence="5">
    <location>
        <begin position="286"/>
        <end position="389"/>
    </location>
</feature>
<accession>A0A9D4YU87</accession>
<feature type="region of interest" description="Disordered" evidence="4">
    <location>
        <begin position="425"/>
        <end position="469"/>
    </location>
</feature>
<dbReference type="SUPFAM" id="SSF54928">
    <property type="entry name" value="RNA-binding domain, RBD"/>
    <property type="match status" value="1"/>
</dbReference>
<proteinExistence type="predicted"/>